<dbReference type="SMART" id="SM00575">
    <property type="entry name" value="ZnF_PMZ"/>
    <property type="match status" value="1"/>
</dbReference>
<organism evidence="7 8">
    <name type="scientific">Oryza sativa subsp. japonica</name>
    <name type="common">Rice</name>
    <dbReference type="NCBI Taxonomy" id="39947"/>
    <lineage>
        <taxon>Eukaryota</taxon>
        <taxon>Viridiplantae</taxon>
        <taxon>Streptophyta</taxon>
        <taxon>Embryophyta</taxon>
        <taxon>Tracheophyta</taxon>
        <taxon>Spermatophyta</taxon>
        <taxon>Magnoliopsida</taxon>
        <taxon>Liliopsida</taxon>
        <taxon>Poales</taxon>
        <taxon>Poaceae</taxon>
        <taxon>BOP clade</taxon>
        <taxon>Oryzoideae</taxon>
        <taxon>Oryzeae</taxon>
        <taxon>Oryzinae</taxon>
        <taxon>Oryza</taxon>
        <taxon>Oryza sativa</taxon>
    </lineage>
</organism>
<name>Q75J75_ORYSJ</name>
<dbReference type="PANTHER" id="PTHR47718:SF5">
    <property type="entry name" value="PROTEIN FAR1-RELATED SEQUENCE 8-LIKE"/>
    <property type="match status" value="1"/>
</dbReference>
<reference evidence="8" key="2">
    <citation type="journal article" date="2008" name="Nucleic Acids Res.">
        <title>The rice annotation project database (RAP-DB): 2008 update.</title>
        <authorList>
            <consortium name="The rice annotation project (RAP)"/>
        </authorList>
    </citation>
    <scope>GENOME REANNOTATION</scope>
    <source>
        <strain evidence="8">cv. Nipponbare</strain>
    </source>
</reference>
<gene>
    <name evidence="7" type="ORF">OSJNBb0099O15.11</name>
</gene>
<accession>Q75J75</accession>
<dbReference type="PROSITE" id="PS50966">
    <property type="entry name" value="ZF_SWIM"/>
    <property type="match status" value="1"/>
</dbReference>
<feature type="compositionally biased region" description="Polar residues" evidence="5">
    <location>
        <begin position="338"/>
        <end position="348"/>
    </location>
</feature>
<feature type="compositionally biased region" description="Low complexity" evidence="5">
    <location>
        <begin position="15"/>
        <end position="30"/>
    </location>
</feature>
<evidence type="ECO:0000256" key="1">
    <source>
        <dbReference type="ARBA" id="ARBA00022723"/>
    </source>
</evidence>
<dbReference type="InterPro" id="IPR007527">
    <property type="entry name" value="Znf_SWIM"/>
</dbReference>
<feature type="compositionally biased region" description="Basic and acidic residues" evidence="5">
    <location>
        <begin position="315"/>
        <end position="324"/>
    </location>
</feature>
<evidence type="ECO:0000313" key="7">
    <source>
        <dbReference type="EMBL" id="AAT01399.1"/>
    </source>
</evidence>
<evidence type="ECO:0000259" key="6">
    <source>
        <dbReference type="PROSITE" id="PS50966"/>
    </source>
</evidence>
<dbReference type="InterPro" id="IPR018289">
    <property type="entry name" value="MULE_transposase_dom"/>
</dbReference>
<feature type="region of interest" description="Disordered" evidence="5">
    <location>
        <begin position="315"/>
        <end position="351"/>
    </location>
</feature>
<evidence type="ECO:0000256" key="5">
    <source>
        <dbReference type="SAM" id="MobiDB-lite"/>
    </source>
</evidence>
<feature type="compositionally biased region" description="Basic and acidic residues" evidence="5">
    <location>
        <begin position="100"/>
        <end position="111"/>
    </location>
</feature>
<dbReference type="EMBL" id="AC118289">
    <property type="protein sequence ID" value="AAT01399.1"/>
    <property type="molecule type" value="Genomic_DNA"/>
</dbReference>
<dbReference type="Pfam" id="PF06882">
    <property type="entry name" value="DUF1263"/>
    <property type="match status" value="1"/>
</dbReference>
<feature type="domain" description="SWIM-type" evidence="6">
    <location>
        <begin position="820"/>
        <end position="856"/>
    </location>
</feature>
<evidence type="ECO:0000256" key="3">
    <source>
        <dbReference type="ARBA" id="ARBA00022833"/>
    </source>
</evidence>
<reference evidence="8" key="1">
    <citation type="journal article" date="2005" name="Nature">
        <title>The map-based sequence of the rice genome.</title>
        <authorList>
            <consortium name="International rice genome sequencing project (IRGSP)"/>
            <person name="Matsumoto T."/>
            <person name="Wu J."/>
            <person name="Kanamori H."/>
            <person name="Katayose Y."/>
            <person name="Fujisawa M."/>
            <person name="Namiki N."/>
            <person name="Mizuno H."/>
            <person name="Yamamoto K."/>
            <person name="Antonio B.A."/>
            <person name="Baba T."/>
            <person name="Sakata K."/>
            <person name="Nagamura Y."/>
            <person name="Aoki H."/>
            <person name="Arikawa K."/>
            <person name="Arita K."/>
            <person name="Bito T."/>
            <person name="Chiden Y."/>
            <person name="Fujitsuka N."/>
            <person name="Fukunaka R."/>
            <person name="Hamada M."/>
            <person name="Harada C."/>
            <person name="Hayashi A."/>
            <person name="Hijishita S."/>
            <person name="Honda M."/>
            <person name="Hosokawa S."/>
            <person name="Ichikawa Y."/>
            <person name="Idonuma A."/>
            <person name="Iijima M."/>
            <person name="Ikeda M."/>
            <person name="Ikeno M."/>
            <person name="Ito K."/>
            <person name="Ito S."/>
            <person name="Ito T."/>
            <person name="Ito Y."/>
            <person name="Ito Y."/>
            <person name="Iwabuchi A."/>
            <person name="Kamiya K."/>
            <person name="Karasawa W."/>
            <person name="Kurita K."/>
            <person name="Katagiri S."/>
            <person name="Kikuta A."/>
            <person name="Kobayashi H."/>
            <person name="Kobayashi N."/>
            <person name="Machita K."/>
            <person name="Maehara T."/>
            <person name="Masukawa M."/>
            <person name="Mizubayashi T."/>
            <person name="Mukai Y."/>
            <person name="Nagasaki H."/>
            <person name="Nagata Y."/>
            <person name="Naito S."/>
            <person name="Nakashima M."/>
            <person name="Nakama Y."/>
            <person name="Nakamichi Y."/>
            <person name="Nakamura M."/>
            <person name="Meguro A."/>
            <person name="Negishi M."/>
            <person name="Ohta I."/>
            <person name="Ohta T."/>
            <person name="Okamoto M."/>
            <person name="Ono N."/>
            <person name="Saji S."/>
            <person name="Sakaguchi M."/>
            <person name="Sakai K."/>
            <person name="Shibata M."/>
            <person name="Shimokawa T."/>
            <person name="Song J."/>
            <person name="Takazaki Y."/>
            <person name="Terasawa K."/>
            <person name="Tsugane M."/>
            <person name="Tsuji K."/>
            <person name="Ueda S."/>
            <person name="Waki K."/>
            <person name="Yamagata H."/>
            <person name="Yamamoto M."/>
            <person name="Yamamoto S."/>
            <person name="Yamane H."/>
            <person name="Yoshiki S."/>
            <person name="Yoshihara R."/>
            <person name="Yukawa K."/>
            <person name="Zhong H."/>
            <person name="Yano M."/>
            <person name="Yuan Q."/>
            <person name="Ouyang S."/>
            <person name="Liu J."/>
            <person name="Jones K.M."/>
            <person name="Gansberger K."/>
            <person name="Moffat K."/>
            <person name="Hill J."/>
            <person name="Bera J."/>
            <person name="Fadrosh D."/>
            <person name="Jin S."/>
            <person name="Johri S."/>
            <person name="Kim M."/>
            <person name="Overton L."/>
            <person name="Reardon M."/>
            <person name="Tsitrin T."/>
            <person name="Vuong H."/>
            <person name="Weaver B."/>
            <person name="Ciecko A."/>
            <person name="Tallon L."/>
            <person name="Jackson J."/>
            <person name="Pai G."/>
            <person name="Aken S.V."/>
            <person name="Utterback T."/>
            <person name="Reidmuller S."/>
            <person name="Feldblyum T."/>
            <person name="Hsiao J."/>
            <person name="Zismann V."/>
            <person name="Iobst S."/>
            <person name="de Vazeille A.R."/>
            <person name="Buell C.R."/>
            <person name="Ying K."/>
            <person name="Li Y."/>
            <person name="Lu T."/>
            <person name="Huang Y."/>
            <person name="Zhao Q."/>
            <person name="Feng Q."/>
            <person name="Zhang L."/>
            <person name="Zhu J."/>
            <person name="Weng Q."/>
            <person name="Mu J."/>
            <person name="Lu Y."/>
            <person name="Fan D."/>
            <person name="Liu Y."/>
            <person name="Guan J."/>
            <person name="Zhang Y."/>
            <person name="Yu S."/>
            <person name="Liu X."/>
            <person name="Zhang Y."/>
            <person name="Hong G."/>
            <person name="Han B."/>
            <person name="Choisne N."/>
            <person name="Demange N."/>
            <person name="Orjeda G."/>
            <person name="Samain S."/>
            <person name="Cattolico L."/>
            <person name="Pelletier E."/>
            <person name="Couloux A."/>
            <person name="Segurens B."/>
            <person name="Wincker P."/>
            <person name="D'Hont A."/>
            <person name="Scarpelli C."/>
            <person name="Weissenbach J."/>
            <person name="Salanoubat M."/>
            <person name="Quetier F."/>
            <person name="Yu Y."/>
            <person name="Kim H.R."/>
            <person name="Rambo T."/>
            <person name="Currie J."/>
            <person name="Collura K."/>
            <person name="Luo M."/>
            <person name="Yang T."/>
            <person name="Ammiraju J.S.S."/>
            <person name="Engler F."/>
            <person name="Soderlund C."/>
            <person name="Wing R.A."/>
            <person name="Palmer L.E."/>
            <person name="de la Bastide M."/>
            <person name="Spiegel L."/>
            <person name="Nascimento L."/>
            <person name="Zutavern T."/>
            <person name="O'Shaughnessy A."/>
            <person name="Dike S."/>
            <person name="Dedhia N."/>
            <person name="Preston R."/>
            <person name="Balija V."/>
            <person name="McCombie W.R."/>
            <person name="Chow T."/>
            <person name="Chen H."/>
            <person name="Chung M."/>
            <person name="Chen C."/>
            <person name="Shaw J."/>
            <person name="Wu H."/>
            <person name="Hsiao K."/>
            <person name="Chao Y."/>
            <person name="Chu M."/>
            <person name="Cheng C."/>
            <person name="Hour A."/>
            <person name="Lee P."/>
            <person name="Lin S."/>
            <person name="Lin Y."/>
            <person name="Liou J."/>
            <person name="Liu S."/>
            <person name="Hsing Y."/>
            <person name="Raghuvanshi S."/>
            <person name="Mohanty A."/>
            <person name="Bharti A.K."/>
            <person name="Gaur A."/>
            <person name="Gupta V."/>
            <person name="Kumar D."/>
            <person name="Ravi V."/>
            <person name="Vij S."/>
            <person name="Kapur A."/>
            <person name="Khurana P."/>
            <person name="Khurana P."/>
            <person name="Khurana J.P."/>
            <person name="Tyagi A.K."/>
            <person name="Gaikwad K."/>
            <person name="Singh A."/>
            <person name="Dalal V."/>
            <person name="Srivastava S."/>
            <person name="Dixit A."/>
            <person name="Pal A.K."/>
            <person name="Ghazi I.A."/>
            <person name="Yadav M."/>
            <person name="Pandit A."/>
            <person name="Bhargava A."/>
            <person name="Sureshbabu K."/>
            <person name="Batra K."/>
            <person name="Sharma T.R."/>
            <person name="Mohapatra T."/>
            <person name="Singh N.K."/>
            <person name="Messing J."/>
            <person name="Nelson A.B."/>
            <person name="Fuks G."/>
            <person name="Kavchok S."/>
            <person name="Keizer G."/>
            <person name="Linton E."/>
            <person name="Llaca V."/>
            <person name="Song R."/>
            <person name="Tanyolac B."/>
            <person name="Young S."/>
            <person name="Ho-Il K."/>
            <person name="Hahn J.H."/>
            <person name="Sangsakoo G."/>
            <person name="Vanavichit A."/>
            <person name="de Mattos Luiz.A.T."/>
            <person name="Zimmer P.D."/>
            <person name="Malone G."/>
            <person name="Dellagostin O."/>
            <person name="de Oliveira A.C."/>
            <person name="Bevan M."/>
            <person name="Bancroft I."/>
            <person name="Minx P."/>
            <person name="Cordum H."/>
            <person name="Wilson R."/>
            <person name="Cheng Z."/>
            <person name="Jin W."/>
            <person name="Jiang J."/>
            <person name="Leong S.A."/>
            <person name="Iwama H."/>
            <person name="Gojobori T."/>
            <person name="Itoh T."/>
            <person name="Niimura Y."/>
            <person name="Fujii Y."/>
            <person name="Habara T."/>
            <person name="Sakai H."/>
            <person name="Sato Y."/>
            <person name="Wilson G."/>
            <person name="Kumar K."/>
            <person name="McCouch S."/>
            <person name="Juretic N."/>
            <person name="Hoen D."/>
            <person name="Wright S."/>
            <person name="Bruskiewich R."/>
            <person name="Bureau T."/>
            <person name="Miyao A."/>
            <person name="Hirochika H."/>
            <person name="Nishikawa T."/>
            <person name="Kadowaki K."/>
            <person name="Sugiura M."/>
            <person name="Burr B."/>
            <person name="Sasaki T."/>
        </authorList>
    </citation>
    <scope>NUCLEOTIDE SEQUENCE [LARGE SCALE GENOMIC DNA]</scope>
    <source>
        <strain evidence="8">cv. Nipponbare</strain>
    </source>
</reference>
<dbReference type="InterPro" id="IPR006564">
    <property type="entry name" value="Znf_PMZ"/>
</dbReference>
<dbReference type="AlphaFoldDB" id="Q75J75"/>
<dbReference type="PANTHER" id="PTHR47718">
    <property type="entry name" value="OS01G0519700 PROTEIN"/>
    <property type="match status" value="1"/>
</dbReference>
<dbReference type="Pfam" id="PF10551">
    <property type="entry name" value="MULE"/>
    <property type="match status" value="1"/>
</dbReference>
<dbReference type="GO" id="GO:0008270">
    <property type="term" value="F:zinc ion binding"/>
    <property type="evidence" value="ECO:0007669"/>
    <property type="project" value="UniProtKB-KW"/>
</dbReference>
<evidence type="ECO:0000313" key="8">
    <source>
        <dbReference type="Proteomes" id="UP000000763"/>
    </source>
</evidence>
<dbReference type="Proteomes" id="UP000000763">
    <property type="component" value="Chromosome 5"/>
</dbReference>
<protein>
    <submittedName>
        <fullName evidence="7">Far-red impaired response protein</fullName>
    </submittedName>
</protein>
<dbReference type="Pfam" id="PF04434">
    <property type="entry name" value="SWIM"/>
    <property type="match status" value="1"/>
</dbReference>
<keyword evidence="3" id="KW-0862">Zinc</keyword>
<dbReference type="InterPro" id="IPR010685">
    <property type="entry name" value="DUF1263"/>
</dbReference>
<feature type="compositionally biased region" description="Basic and acidic residues" evidence="5">
    <location>
        <begin position="39"/>
        <end position="51"/>
    </location>
</feature>
<keyword evidence="2 4" id="KW-0863">Zinc-finger</keyword>
<evidence type="ECO:0000256" key="4">
    <source>
        <dbReference type="PROSITE-ProRule" id="PRU00325"/>
    </source>
</evidence>
<sequence length="888" mass="101655">MELGEEKEERKRGSKSQMEGESTMSESKSSSRGKKKSKTTSEQKVEIHTKETQNLANTKKKQEEGKIKRNKKAPVQGVIQKDKECKSSKEIEGKNIGGIQKEKQSKSSMEIEEKESDIKKHFKALTEMDTEIISQSNLTEINTAMLSSGITIELSEGERSIQSKQIQNMKQSILTEYETTFVNSGITGNEVGISNALDEPNTDHIGLGAEDATVEKQSMDNSASVTEAFVDYSNKYSYDELSLFGSMNSVANMSYTSLMEQIISSQPTISDMQEQNSAHSTFVASPSAFQEDESNEEDAMDNWNLDIFNLLDGEKEPSSMDNHRCTSVQGTRDDDNNPNDNSETNQQELTEEDINIFVENEQEEATKGRCIVGARLSADDATGVRPVTDRSFLSTTCQFSMLHVCPSSYNDFLAMVAMKPGMYLAGADVPTPGVPTPAPARDECLEALIIPTGRGEAGGLTSLPYTKKDISNVRTTINKETSSNDMMKTLEFFRRKKEKDPHFFYEFDLDESKKVKNLFWTDGRSREWYEKYGDVVSFDTTYFTNRYNLPFAPFVGISGHGNTIVFGCAFLHDETSETFKWMFRTFLKAMSQKEPKIIITDQDGAMRSAIAQVFQNAKHGNCFFHIVKKAFNLSGNLFKAKEGLYDEYEDIINNSVTEEEFEYLWQEMIDSFEVQHINFLKHMWSIRKRFIPVYFKGDFCPFIKSTALSEGTNSRFKNNVGPQYNITNFMIEYERVMDTIQNLEQFDDHISRTKKPSKLWSHYYIEYQAMRMYNRKIFIKFQVELKRTTRFQINEVEKFKTYEVFLALNQNIQVIRRRKYLVIVDLEKEDFNCICSKFEKDGLLCCHVLKVMLHLNAMKIPEKYIIERWTKKEYKGLGGKGNGNIPLA</sequence>
<evidence type="ECO:0000256" key="2">
    <source>
        <dbReference type="ARBA" id="ARBA00022771"/>
    </source>
</evidence>
<feature type="region of interest" description="Disordered" evidence="5">
    <location>
        <begin position="1"/>
        <end position="111"/>
    </location>
</feature>
<feature type="compositionally biased region" description="Basic and acidic residues" evidence="5">
    <location>
        <begin position="80"/>
        <end position="93"/>
    </location>
</feature>
<proteinExistence type="predicted"/>
<keyword evidence="1" id="KW-0479">Metal-binding</keyword>